<accession>A0A3D9UHV4</accession>
<proteinExistence type="predicted"/>
<dbReference type="Proteomes" id="UP000256294">
    <property type="component" value="Unassembled WGS sequence"/>
</dbReference>
<name>A0A3D9UHV4_9GAMM</name>
<evidence type="ECO:0000313" key="1">
    <source>
        <dbReference type="EMBL" id="REF27973.1"/>
    </source>
</evidence>
<organism evidence="1 2">
    <name type="scientific">Xenorhabdus cabanillasii</name>
    <dbReference type="NCBI Taxonomy" id="351673"/>
    <lineage>
        <taxon>Bacteria</taxon>
        <taxon>Pseudomonadati</taxon>
        <taxon>Pseudomonadota</taxon>
        <taxon>Gammaproteobacteria</taxon>
        <taxon>Enterobacterales</taxon>
        <taxon>Morganellaceae</taxon>
        <taxon>Xenorhabdus</taxon>
    </lineage>
</organism>
<dbReference type="AlphaFoldDB" id="A0A3D9UHV4"/>
<sequence length="88" mass="9725">MNFADLIPRLITIASDVGKEIMKVYEGNHKFLQLKKDQSLLTAKRSKSIDGCRPYIASLPRASVLGEGLGTYRVQGRAFGTDFYASCP</sequence>
<dbReference type="EMBL" id="QTUB01000001">
    <property type="protein sequence ID" value="REF27973.1"/>
    <property type="molecule type" value="Genomic_DNA"/>
</dbReference>
<keyword evidence="2" id="KW-1185">Reference proteome</keyword>
<reference evidence="1 2" key="1">
    <citation type="submission" date="2018-08" db="EMBL/GenBank/DDBJ databases">
        <title>Genomic Encyclopedia of Archaeal and Bacterial Type Strains, Phase II (KMG-II): from individual species to whole genera.</title>
        <authorList>
            <person name="Goeker M."/>
        </authorList>
    </citation>
    <scope>NUCLEOTIDE SEQUENCE [LARGE SCALE GENOMIC DNA]</scope>
    <source>
        <strain evidence="1 2">DSM 17905</strain>
    </source>
</reference>
<evidence type="ECO:0000313" key="2">
    <source>
        <dbReference type="Proteomes" id="UP000256294"/>
    </source>
</evidence>
<protein>
    <submittedName>
        <fullName evidence="1">Uncharacterized protein</fullName>
    </submittedName>
</protein>
<comment type="caution">
    <text evidence="1">The sequence shown here is derived from an EMBL/GenBank/DDBJ whole genome shotgun (WGS) entry which is preliminary data.</text>
</comment>
<gene>
    <name evidence="1" type="ORF">BDD26_2820</name>
</gene>